<keyword evidence="1" id="KW-1133">Transmembrane helix</keyword>
<evidence type="ECO:0000313" key="2">
    <source>
        <dbReference type="EMBL" id="RBI69446.1"/>
    </source>
</evidence>
<feature type="transmembrane region" description="Helical" evidence="1">
    <location>
        <begin position="114"/>
        <end position="137"/>
    </location>
</feature>
<keyword evidence="1" id="KW-0812">Transmembrane</keyword>
<dbReference type="EMBL" id="QNTU01000001">
    <property type="protein sequence ID" value="RBI69446.1"/>
    <property type="molecule type" value="Genomic_DNA"/>
</dbReference>
<protein>
    <submittedName>
        <fullName evidence="2">Fis family transcriptional regulator</fullName>
    </submittedName>
</protein>
<dbReference type="RefSeq" id="WP_113268098.1">
    <property type="nucleotide sequence ID" value="NZ_QNTU01000001.1"/>
</dbReference>
<keyword evidence="1" id="KW-0472">Membrane</keyword>
<dbReference type="Proteomes" id="UP000252204">
    <property type="component" value="Unassembled WGS sequence"/>
</dbReference>
<evidence type="ECO:0000256" key="1">
    <source>
        <dbReference type="SAM" id="Phobius"/>
    </source>
</evidence>
<comment type="caution">
    <text evidence="2">The sequence shown here is derived from an EMBL/GenBank/DDBJ whole genome shotgun (WGS) entry which is preliminary data.</text>
</comment>
<sequence>MMASAYCASLLRKGIIVDYAPRHLIVEISSQENCEQCAQGRGCGVGLLARRRSQRIAVALPVKAHGIEECYPLGNQVTISLPRASVTLLAFFVYALPLMLALLLSGIASFVSSMIWLAPLIFFIALGGGALGVKCLLHGRRERFRPRLVS</sequence>
<dbReference type="Pfam" id="PF04246">
    <property type="entry name" value="RseC_MucC"/>
    <property type="match status" value="1"/>
</dbReference>
<gene>
    <name evidence="2" type="ORF">DQ400_01780</name>
</gene>
<evidence type="ECO:0000313" key="3">
    <source>
        <dbReference type="Proteomes" id="UP000252204"/>
    </source>
</evidence>
<proteinExistence type="predicted"/>
<feature type="transmembrane region" description="Helical" evidence="1">
    <location>
        <begin position="86"/>
        <end position="108"/>
    </location>
</feature>
<keyword evidence="3" id="KW-1185">Reference proteome</keyword>
<accession>A0A365TTW5</accession>
<name>A0A365TTW5_9GAMM</name>
<reference evidence="3" key="1">
    <citation type="submission" date="2018-06" db="EMBL/GenBank/DDBJ databases">
        <title>Whole genome sequencing of four bacterial strains from South Shetland trench revealing bio-synthetic gene clusters.</title>
        <authorList>
            <person name="Abdel-Mageed W.M."/>
            <person name="Lehri B."/>
            <person name="Jarmusch S."/>
            <person name="Miranda K."/>
            <person name="Goodfellow M."/>
            <person name="Jaspars M."/>
            <person name="Karlyshev A.V."/>
        </authorList>
    </citation>
    <scope>NUCLEOTIDE SEQUENCE [LARGE SCALE GENOMIC DNA]</scope>
    <source>
        <strain evidence="3">SST4</strain>
    </source>
</reference>
<organism evidence="2 3">
    <name type="scientific">Vreelandella sulfidaeris</name>
    <dbReference type="NCBI Taxonomy" id="115553"/>
    <lineage>
        <taxon>Bacteria</taxon>
        <taxon>Pseudomonadati</taxon>
        <taxon>Pseudomonadota</taxon>
        <taxon>Gammaproteobacteria</taxon>
        <taxon>Oceanospirillales</taxon>
        <taxon>Halomonadaceae</taxon>
        <taxon>Vreelandella</taxon>
    </lineage>
</organism>
<dbReference type="AlphaFoldDB" id="A0A365TTW5"/>
<dbReference type="OrthoDB" id="6170226at2"/>